<proteinExistence type="predicted"/>
<organism evidence="1 2">
    <name type="scientific">Racocetra persica</name>
    <dbReference type="NCBI Taxonomy" id="160502"/>
    <lineage>
        <taxon>Eukaryota</taxon>
        <taxon>Fungi</taxon>
        <taxon>Fungi incertae sedis</taxon>
        <taxon>Mucoromycota</taxon>
        <taxon>Glomeromycotina</taxon>
        <taxon>Glomeromycetes</taxon>
        <taxon>Diversisporales</taxon>
        <taxon>Gigasporaceae</taxon>
        <taxon>Racocetra</taxon>
    </lineage>
</organism>
<keyword evidence="2" id="KW-1185">Reference proteome</keyword>
<reference evidence="1" key="1">
    <citation type="submission" date="2021-06" db="EMBL/GenBank/DDBJ databases">
        <authorList>
            <person name="Kallberg Y."/>
            <person name="Tangrot J."/>
            <person name="Rosling A."/>
        </authorList>
    </citation>
    <scope>NUCLEOTIDE SEQUENCE</scope>
    <source>
        <strain evidence="1">MA461A</strain>
    </source>
</reference>
<protein>
    <submittedName>
        <fullName evidence="1">21166_t:CDS:1</fullName>
    </submittedName>
</protein>
<dbReference type="EMBL" id="CAJVQC010006273">
    <property type="protein sequence ID" value="CAG8564981.1"/>
    <property type="molecule type" value="Genomic_DNA"/>
</dbReference>
<gene>
    <name evidence="1" type="ORF">RPERSI_LOCUS4520</name>
</gene>
<feature type="non-terminal residue" evidence="1">
    <location>
        <position position="1"/>
    </location>
</feature>
<feature type="non-terminal residue" evidence="1">
    <location>
        <position position="496"/>
    </location>
</feature>
<sequence>DNHEYTRHPAFALAEPISLASDYLPYIEEGVWCLMDNMSPNIKTELAVKQLQTQAVIIFSEEYIERAQEARSIVSCGFLQNDDKQAPHDDQNDIPNDQNAIPNDQNAIPNNQNAIPNDQNNISDDQNDISDDVALAKDVILKRRPSESSESENDEEGNISPCELASMRVEDRHRLLYKDKDYTDDEADENSDEEQRKEIDESFNSMDKNKMWKLSSGRYVEVELYELGKKLDYEHAIHSFILDVEDDIVLNHFYEEEIEEIDQVSGPAIPELSENTDLHEIRKILKEITFDDQYNIKNDHNVDYIIFAIHEIESGKLCDNNLESWFNVHIWNLVFDQAFGNVKIISVGESSGIASSIRKNKNRMMGTNRRMGRRGDWILRLTGKGDNNEFGGGEAGHSWKDKYGTKFLKESSTKLPKNLKDMIMKLMEKVKWNPAKYNKIQTVGIIHAGLIMVMLYLDNPKGYICRIRRSELMEVPDTPEKFPSILIILASVLNLK</sequence>
<dbReference type="Proteomes" id="UP000789920">
    <property type="component" value="Unassembled WGS sequence"/>
</dbReference>
<accession>A0ACA9M1W3</accession>
<name>A0ACA9M1W3_9GLOM</name>
<comment type="caution">
    <text evidence="1">The sequence shown here is derived from an EMBL/GenBank/DDBJ whole genome shotgun (WGS) entry which is preliminary data.</text>
</comment>
<evidence type="ECO:0000313" key="2">
    <source>
        <dbReference type="Proteomes" id="UP000789920"/>
    </source>
</evidence>
<evidence type="ECO:0000313" key="1">
    <source>
        <dbReference type="EMBL" id="CAG8564981.1"/>
    </source>
</evidence>